<dbReference type="InterPro" id="IPR016129">
    <property type="entry name" value="Caspase_his_AS"/>
</dbReference>
<keyword evidence="2" id="KW-0645">Protease</keyword>
<dbReference type="KEGG" id="hmg:101235218"/>
<evidence type="ECO:0000256" key="3">
    <source>
        <dbReference type="ARBA" id="ARBA00022703"/>
    </source>
</evidence>
<dbReference type="OrthoDB" id="6116485at2759"/>
<dbReference type="SMART" id="SM00114">
    <property type="entry name" value="CARD"/>
    <property type="match status" value="1"/>
</dbReference>
<comment type="similarity">
    <text evidence="1 8">Belongs to the peptidase C14A family.</text>
</comment>
<evidence type="ECO:0000256" key="7">
    <source>
        <dbReference type="PIRSR" id="PIRSR038001-1"/>
    </source>
</evidence>
<dbReference type="PANTHER" id="PTHR47901:SF8">
    <property type="entry name" value="CASPASE-3"/>
    <property type="match status" value="1"/>
</dbReference>
<evidence type="ECO:0000256" key="8">
    <source>
        <dbReference type="RuleBase" id="RU003971"/>
    </source>
</evidence>
<dbReference type="Pfam" id="PF00656">
    <property type="entry name" value="Peptidase_C14"/>
    <property type="match status" value="1"/>
</dbReference>
<dbReference type="PROSITE" id="PS50208">
    <property type="entry name" value="CASPASE_P20"/>
    <property type="match status" value="1"/>
</dbReference>
<evidence type="ECO:0000256" key="1">
    <source>
        <dbReference type="ARBA" id="ARBA00010134"/>
    </source>
</evidence>
<reference evidence="12" key="1">
    <citation type="submission" date="2009-10" db="EMBL/GenBank/DDBJ databases">
        <title>Apoptosis in Hydra.</title>
        <authorList>
            <person name="Boettger A."/>
            <person name="David C.N."/>
            <person name="Knapp R."/>
            <person name="Lasi M."/>
        </authorList>
    </citation>
    <scope>NUCLEOTIDE SEQUENCE</scope>
</reference>
<dbReference type="InterPro" id="IPR011029">
    <property type="entry name" value="DEATH-like_dom_sf"/>
</dbReference>
<feature type="domain" description="CARD" evidence="11">
    <location>
        <begin position="1"/>
        <end position="75"/>
    </location>
</feature>
<dbReference type="InterPro" id="IPR015917">
    <property type="entry name" value="Pept_C14A"/>
</dbReference>
<dbReference type="InterPro" id="IPR001315">
    <property type="entry name" value="CARD"/>
</dbReference>
<keyword evidence="5" id="KW-0788">Thiol protease</keyword>
<dbReference type="PIRSF" id="PIRSF038001">
    <property type="entry name" value="Caspase_ICE"/>
    <property type="match status" value="1"/>
</dbReference>
<dbReference type="PROSITE" id="PS50207">
    <property type="entry name" value="CASPASE_P10"/>
    <property type="match status" value="1"/>
</dbReference>
<dbReference type="EMBL" id="GU128638">
    <property type="protein sequence ID" value="ACY95435.1"/>
    <property type="molecule type" value="mRNA"/>
</dbReference>
<dbReference type="Proteomes" id="UP001652625">
    <property type="component" value="Chromosome 10"/>
</dbReference>
<accession>D1MAR4</accession>
<dbReference type="InterPro" id="IPR002398">
    <property type="entry name" value="Pept_C14"/>
</dbReference>
<dbReference type="InterPro" id="IPR029030">
    <property type="entry name" value="Caspase-like_dom_sf"/>
</dbReference>
<dbReference type="InterPro" id="IPR001309">
    <property type="entry name" value="Pept_C14_p20"/>
</dbReference>
<evidence type="ECO:0000313" key="14">
    <source>
        <dbReference type="RefSeq" id="NP_001274285.1"/>
    </source>
</evidence>
<dbReference type="GO" id="GO:0004197">
    <property type="term" value="F:cysteine-type endopeptidase activity"/>
    <property type="evidence" value="ECO:0007669"/>
    <property type="project" value="InterPro"/>
</dbReference>
<dbReference type="GeneID" id="101235218"/>
<dbReference type="PROSITE" id="PS50209">
    <property type="entry name" value="CARD"/>
    <property type="match status" value="1"/>
</dbReference>
<protein>
    <submittedName>
        <fullName evidence="12">CARD caspase 1</fullName>
    </submittedName>
    <submittedName>
        <fullName evidence="14">Caspase-2-like</fullName>
    </submittedName>
</protein>
<dbReference type="GO" id="GO:0006508">
    <property type="term" value="P:proteolysis"/>
    <property type="evidence" value="ECO:0007669"/>
    <property type="project" value="UniProtKB-KW"/>
</dbReference>
<dbReference type="GO" id="GO:0006915">
    <property type="term" value="P:apoptotic process"/>
    <property type="evidence" value="ECO:0007669"/>
    <property type="project" value="UniProtKB-KW"/>
</dbReference>
<evidence type="ECO:0000313" key="13">
    <source>
        <dbReference type="Proteomes" id="UP001652625"/>
    </source>
</evidence>
<dbReference type="SMART" id="SM00115">
    <property type="entry name" value="CASc"/>
    <property type="match status" value="1"/>
</dbReference>
<dbReference type="AlphaFoldDB" id="D1MAR4"/>
<dbReference type="CDD" id="cd01671">
    <property type="entry name" value="CARD"/>
    <property type="match status" value="1"/>
</dbReference>
<dbReference type="GO" id="GO:0042981">
    <property type="term" value="P:regulation of apoptotic process"/>
    <property type="evidence" value="ECO:0007669"/>
    <property type="project" value="InterPro"/>
</dbReference>
<keyword evidence="4" id="KW-0378">Hydrolase</keyword>
<evidence type="ECO:0000256" key="4">
    <source>
        <dbReference type="ARBA" id="ARBA00022801"/>
    </source>
</evidence>
<dbReference type="Pfam" id="PF00619">
    <property type="entry name" value="CARD"/>
    <property type="match status" value="1"/>
</dbReference>
<dbReference type="OMA" id="HFRTMNT"/>
<feature type="active site" evidence="7">
    <location>
        <position position="207"/>
    </location>
</feature>
<feature type="domain" description="Caspase family p20" evidence="10">
    <location>
        <begin position="133"/>
        <end position="253"/>
    </location>
</feature>
<evidence type="ECO:0000256" key="2">
    <source>
        <dbReference type="ARBA" id="ARBA00022670"/>
    </source>
</evidence>
<feature type="active site" evidence="7">
    <location>
        <position position="249"/>
    </location>
</feature>
<dbReference type="PRINTS" id="PR00376">
    <property type="entry name" value="IL1BCENZYME"/>
</dbReference>
<dbReference type="InterPro" id="IPR002138">
    <property type="entry name" value="Pept_C14_p10"/>
</dbReference>
<dbReference type="Gene3D" id="3.40.50.1460">
    <property type="match status" value="1"/>
</dbReference>
<sequence length="402" mass="45410">MDKSHKIFLLKNRLEFVKDLEPNDVTGFLYQEHVISENDKDVIDNLKTRRDRVEFLMDLLPRKGPKVLPKFYNILNMLPSYKHLAQLIAKQVNFESANLDIIDGKQEEVAVRPRSSSQLLSSMLDSYSMTSTSRGWCFILNNVNFSYMSSRRGSERDAENLKLLFEKLGFKIWVVNDADAASFSEKFTELAKKPDHGCCLIVCLLSHGVAGKIYGTDGELVAVSELLEILSEGTEKVKSIPKLFLIQACRVVEKLDAIDSGLSPSKKFTLPKSGMTEVVSIRSDRFVSIRSDIPFDRSQTQKTYSMDSLTSFINEHEKPLQSDILLGYSTFPGDVSWRHTKNGSYFIDSVVSVFSNYAATEDVASMMVKVNQLVKEKLAKNGEFQIPAPVITLTKKLFLFPI</sequence>
<gene>
    <name evidence="14" type="primary">LOC101235218</name>
</gene>
<evidence type="ECO:0000256" key="5">
    <source>
        <dbReference type="ARBA" id="ARBA00022807"/>
    </source>
</evidence>
<organism evidence="12">
    <name type="scientific">Hydra vulgaris</name>
    <name type="common">Hydra</name>
    <name type="synonym">Hydra attenuata</name>
    <dbReference type="NCBI Taxonomy" id="6087"/>
    <lineage>
        <taxon>Eukaryota</taxon>
        <taxon>Metazoa</taxon>
        <taxon>Cnidaria</taxon>
        <taxon>Hydrozoa</taxon>
        <taxon>Hydroidolina</taxon>
        <taxon>Anthoathecata</taxon>
        <taxon>Aplanulata</taxon>
        <taxon>Hydridae</taxon>
        <taxon>Hydra</taxon>
    </lineage>
</organism>
<dbReference type="PROSITE" id="PS01121">
    <property type="entry name" value="CASPASE_HIS"/>
    <property type="match status" value="1"/>
</dbReference>
<evidence type="ECO:0000259" key="11">
    <source>
        <dbReference type="PROSITE" id="PS50209"/>
    </source>
</evidence>
<evidence type="ECO:0000256" key="6">
    <source>
        <dbReference type="ARBA" id="ARBA00023145"/>
    </source>
</evidence>
<proteinExistence type="evidence at transcript level"/>
<feature type="domain" description="Caspase family p10" evidence="9">
    <location>
        <begin position="314"/>
        <end position="401"/>
    </location>
</feature>
<keyword evidence="3" id="KW-0053">Apoptosis</keyword>
<dbReference type="PANTHER" id="PTHR47901">
    <property type="entry name" value="CASPASE RECRUITMENT DOMAIN-CONTAINING PROTEIN 18"/>
    <property type="match status" value="1"/>
</dbReference>
<dbReference type="RefSeq" id="NP_001274285.1">
    <property type="nucleotide sequence ID" value="NM_001287356.1"/>
</dbReference>
<dbReference type="SUPFAM" id="SSF47986">
    <property type="entry name" value="DEATH domain"/>
    <property type="match status" value="1"/>
</dbReference>
<reference evidence="14" key="2">
    <citation type="submission" date="2025-04" db="UniProtKB">
        <authorList>
            <consortium name="RefSeq"/>
        </authorList>
    </citation>
    <scope>IDENTIFICATION</scope>
</reference>
<name>D1MAR4_HYDVU</name>
<evidence type="ECO:0000259" key="9">
    <source>
        <dbReference type="PROSITE" id="PS50207"/>
    </source>
</evidence>
<evidence type="ECO:0000259" key="10">
    <source>
        <dbReference type="PROSITE" id="PS50208"/>
    </source>
</evidence>
<dbReference type="SUPFAM" id="SSF52129">
    <property type="entry name" value="Caspase-like"/>
    <property type="match status" value="1"/>
</dbReference>
<keyword evidence="6" id="KW-0865">Zymogen</keyword>
<keyword evidence="13" id="KW-1185">Reference proteome</keyword>
<evidence type="ECO:0000313" key="12">
    <source>
        <dbReference type="EMBL" id="ACY95435.1"/>
    </source>
</evidence>
<dbReference type="Gene3D" id="1.10.533.10">
    <property type="entry name" value="Death Domain, Fas"/>
    <property type="match status" value="1"/>
</dbReference>
<dbReference type="InterPro" id="IPR011600">
    <property type="entry name" value="Pept_C14_caspase"/>
</dbReference>